<gene>
    <name evidence="4" type="ORF">LOCC1_G004332</name>
</gene>
<comment type="similarity">
    <text evidence="1">Belongs to the short-chain dehydrogenases/reductases (SDR) family.</text>
</comment>
<dbReference type="Pfam" id="PF13561">
    <property type="entry name" value="adh_short_C2"/>
    <property type="match status" value="1"/>
</dbReference>
<name>A0A8H8UB17_9HELO</name>
<evidence type="ECO:0000256" key="3">
    <source>
        <dbReference type="ARBA" id="ARBA00023002"/>
    </source>
</evidence>
<evidence type="ECO:0000313" key="5">
    <source>
        <dbReference type="Proteomes" id="UP000443090"/>
    </source>
</evidence>
<dbReference type="PANTHER" id="PTHR43618">
    <property type="entry name" value="7-ALPHA-HYDROXYSTEROID DEHYDROGENASE"/>
    <property type="match status" value="1"/>
</dbReference>
<feature type="non-terminal residue" evidence="4">
    <location>
        <position position="306"/>
    </location>
</feature>
<keyword evidence="5" id="KW-1185">Reference proteome</keyword>
<dbReference type="SUPFAM" id="SSF51735">
    <property type="entry name" value="NAD(P)-binding Rossmann-fold domains"/>
    <property type="match status" value="1"/>
</dbReference>
<dbReference type="PRINTS" id="PR00081">
    <property type="entry name" value="GDHRDH"/>
</dbReference>
<dbReference type="PANTHER" id="PTHR43618:SF13">
    <property type="entry name" value="CHAIN DEHYDROGENASE, PUTATIVE (AFU_ORTHOLOGUE AFUA_1G17650)-RELATED"/>
    <property type="match status" value="1"/>
</dbReference>
<reference evidence="4 5" key="1">
    <citation type="submission" date="2018-05" db="EMBL/GenBank/DDBJ databases">
        <title>Genome sequencing and assembly of the regulated plant pathogen Lachnellula willkommii and related sister species for the development of diagnostic species identification markers.</title>
        <authorList>
            <person name="Giroux E."/>
            <person name="Bilodeau G."/>
        </authorList>
    </citation>
    <scope>NUCLEOTIDE SEQUENCE [LARGE SCALE GENOMIC DNA]</scope>
    <source>
        <strain evidence="4 5">CBS 160.35</strain>
    </source>
</reference>
<proteinExistence type="inferred from homology"/>
<dbReference type="InterPro" id="IPR036291">
    <property type="entry name" value="NAD(P)-bd_dom_sf"/>
</dbReference>
<keyword evidence="3" id="KW-0560">Oxidoreductase</keyword>
<dbReference type="GO" id="GO:0016491">
    <property type="term" value="F:oxidoreductase activity"/>
    <property type="evidence" value="ECO:0007669"/>
    <property type="project" value="UniProtKB-KW"/>
</dbReference>
<dbReference type="Proteomes" id="UP000443090">
    <property type="component" value="Unassembled WGS sequence"/>
</dbReference>
<dbReference type="EMBL" id="QGMI01000636">
    <property type="protein sequence ID" value="TVY38131.1"/>
    <property type="molecule type" value="Genomic_DNA"/>
</dbReference>
<protein>
    <submittedName>
        <fullName evidence="4">Granaticin polyketide synthase putative ketoacyl reductase</fullName>
    </submittedName>
</protein>
<dbReference type="Gene3D" id="3.40.50.720">
    <property type="entry name" value="NAD(P)-binding Rossmann-like Domain"/>
    <property type="match status" value="1"/>
</dbReference>
<accession>A0A8H8UB17</accession>
<evidence type="ECO:0000313" key="4">
    <source>
        <dbReference type="EMBL" id="TVY38131.1"/>
    </source>
</evidence>
<organism evidence="4 5">
    <name type="scientific">Lachnellula occidentalis</name>
    <dbReference type="NCBI Taxonomy" id="215460"/>
    <lineage>
        <taxon>Eukaryota</taxon>
        <taxon>Fungi</taxon>
        <taxon>Dikarya</taxon>
        <taxon>Ascomycota</taxon>
        <taxon>Pezizomycotina</taxon>
        <taxon>Leotiomycetes</taxon>
        <taxon>Helotiales</taxon>
        <taxon>Lachnaceae</taxon>
        <taxon>Lachnellula</taxon>
    </lineage>
</organism>
<dbReference type="CDD" id="cd05233">
    <property type="entry name" value="SDR_c"/>
    <property type="match status" value="1"/>
</dbReference>
<evidence type="ECO:0000256" key="1">
    <source>
        <dbReference type="ARBA" id="ARBA00006484"/>
    </source>
</evidence>
<comment type="caution">
    <text evidence="4">The sequence shown here is derived from an EMBL/GenBank/DDBJ whole genome shotgun (WGS) entry which is preliminary data.</text>
</comment>
<evidence type="ECO:0000256" key="2">
    <source>
        <dbReference type="ARBA" id="ARBA00022857"/>
    </source>
</evidence>
<feature type="non-terminal residue" evidence="4">
    <location>
        <position position="1"/>
    </location>
</feature>
<dbReference type="AlphaFoldDB" id="A0A8H8UB17"/>
<sequence>DYSAPAVGPRGRTACFSGDSSLSYLTYKRQSRFHPLSLPLPIPYFQMPLSRNSVALITASSAGLGAATAKALAASGVRVVINYNSNQAKADTILQELQDLQPTSSSTEKETTPRFHAIRADVSQRSSLFSLIEETVKVMGRLDLLVSNHGWTKIRDFADLDDNVEESDWDTCFNMNVKSHLWAFHAARKYLDESEGSFITTASLAGVVPSGSSVAYSVTKAAQIHLVKSLAKISGPRIRVNSVSPGLLLTEWGRQFPAEKVQITTNKAVLKRTATIEDVANQILCLANSSSQTGTNSVIDAGFILG</sequence>
<dbReference type="OrthoDB" id="37659at2759"/>
<dbReference type="InterPro" id="IPR052178">
    <property type="entry name" value="Sec_Metab_Biosynth_SDR"/>
</dbReference>
<keyword evidence="2" id="KW-0521">NADP</keyword>
<dbReference type="InterPro" id="IPR002347">
    <property type="entry name" value="SDR_fam"/>
</dbReference>